<proteinExistence type="predicted"/>
<dbReference type="EMBL" id="CP116221">
    <property type="protein sequence ID" value="WCO00344.1"/>
    <property type="molecule type" value="Genomic_DNA"/>
</dbReference>
<dbReference type="Pfam" id="PF13585">
    <property type="entry name" value="CHU_C"/>
    <property type="match status" value="1"/>
</dbReference>
<protein>
    <submittedName>
        <fullName evidence="2">Gliding motility-associated C-terminal domain-containing protein</fullName>
    </submittedName>
</protein>
<sequence>MRFSKFVIFSFIFAISFSSYSQDIELFQQFNGRYDYTAIGNTLNNSENGNFSPCDILTTSSADLSLATNQNIVAAYLYWAGSGPGDFDIEFNGIPIIPDRTFSNVYNNKVYFSAFTDITLIIQNLGNTTYTVSEFDLTEIIAPYCSNLSGSNFGGWAITVIYEDPNLPLNQLNIYDGLQRVPDNITITLDNLNVLDNEDAKIGFIAWEGDAGLAVNEQLTINGNIIGNPPLNPTNNAFNGTNSFTGATDLYNMDIDVYDIQNNISIGDNSAIIELTSGQDLVFINNIITVLNSQLPDATIMLNDYTINCGDQNINIEYTVFNTNSTDPLPANTQIAFYADNELVGQSVTLNDIQINDFEIGTISLLIPESVGDSFVLSLVVDDNGTGIGAITEINETNNSFEIQLDLLVIPPIEFLPEVQSCNEAFSSAVFNLVDIFNEHNITVSNNISFYANLSDLELNTNEINVPENYNNTSNPQTIYVKIDNPPCYEIYTFDVLVENCPPHIPQGFSPNNDNTNDWFNIQGLYDIFEKHELKIYNRYGTLIFEGNNDNPWYGLINRGLNNHGKIVPVGTYFYTINFNDTNYESQVGWVYVNY</sequence>
<name>A0ABY7RTB9_9FLAO</name>
<evidence type="ECO:0000313" key="2">
    <source>
        <dbReference type="EMBL" id="WCO00344.1"/>
    </source>
</evidence>
<feature type="chain" id="PRO_5045701365" evidence="1">
    <location>
        <begin position="22"/>
        <end position="595"/>
    </location>
</feature>
<dbReference type="InterPro" id="IPR026341">
    <property type="entry name" value="T9SS_type_B"/>
</dbReference>
<keyword evidence="1" id="KW-0732">Signal</keyword>
<dbReference type="NCBIfam" id="TIGR04131">
    <property type="entry name" value="Bac_Flav_CTERM"/>
    <property type="match status" value="1"/>
</dbReference>
<feature type="signal peptide" evidence="1">
    <location>
        <begin position="1"/>
        <end position="21"/>
    </location>
</feature>
<organism evidence="2 3">
    <name type="scientific">Psychroserpens ponticola</name>
    <dbReference type="NCBI Taxonomy" id="2932268"/>
    <lineage>
        <taxon>Bacteria</taxon>
        <taxon>Pseudomonadati</taxon>
        <taxon>Bacteroidota</taxon>
        <taxon>Flavobacteriia</taxon>
        <taxon>Flavobacteriales</taxon>
        <taxon>Flavobacteriaceae</taxon>
        <taxon>Psychroserpens</taxon>
    </lineage>
</organism>
<dbReference type="Proteomes" id="UP001202717">
    <property type="component" value="Chromosome"/>
</dbReference>
<dbReference type="RefSeq" id="WP_249997108.1">
    <property type="nucleotide sequence ID" value="NZ_CP116221.1"/>
</dbReference>
<gene>
    <name evidence="2" type="ORF">MUN68_009695</name>
</gene>
<reference evidence="2 3" key="1">
    <citation type="submission" date="2023-01" db="EMBL/GenBank/DDBJ databases">
        <title>Psychroserpens ponticola sp. nov., isolated from seawater.</title>
        <authorList>
            <person name="Kristyanto S."/>
            <person name="Jung J."/>
            <person name="Kim J.M."/>
            <person name="Jeon C.O."/>
        </authorList>
    </citation>
    <scope>NUCLEOTIDE SEQUENCE [LARGE SCALE GENOMIC DNA]</scope>
    <source>
        <strain evidence="2 3">MSW6</strain>
    </source>
</reference>
<evidence type="ECO:0000256" key="1">
    <source>
        <dbReference type="SAM" id="SignalP"/>
    </source>
</evidence>
<evidence type="ECO:0000313" key="3">
    <source>
        <dbReference type="Proteomes" id="UP001202717"/>
    </source>
</evidence>
<keyword evidence="3" id="KW-1185">Reference proteome</keyword>
<accession>A0ABY7RTB9</accession>